<organism evidence="2 3">
    <name type="scientific">Clostridium beijerinckii</name>
    <name type="common">Clostridium MP</name>
    <dbReference type="NCBI Taxonomy" id="1520"/>
    <lineage>
        <taxon>Bacteria</taxon>
        <taxon>Bacillati</taxon>
        <taxon>Bacillota</taxon>
        <taxon>Clostridia</taxon>
        <taxon>Eubacteriales</taxon>
        <taxon>Clostridiaceae</taxon>
        <taxon>Clostridium</taxon>
    </lineage>
</organism>
<evidence type="ECO:0000313" key="2">
    <source>
        <dbReference type="EMBL" id="NRV09922.1"/>
    </source>
</evidence>
<dbReference type="EMBL" id="JABSXK010000001">
    <property type="protein sequence ID" value="NRV09922.1"/>
    <property type="molecule type" value="Genomic_DNA"/>
</dbReference>
<feature type="domain" description="Nucleotidyl transferase" evidence="1">
    <location>
        <begin position="12"/>
        <end position="219"/>
    </location>
</feature>
<dbReference type="Proteomes" id="UP000821656">
    <property type="component" value="Unassembled WGS sequence"/>
</dbReference>
<dbReference type="Pfam" id="PF00483">
    <property type="entry name" value="NTP_transferase"/>
    <property type="match status" value="1"/>
</dbReference>
<accession>A0A9Q5CTB0</accession>
<protein>
    <submittedName>
        <fullName evidence="2">dTDP-glucose pyrophosphorylase</fullName>
    </submittedName>
</protein>
<dbReference type="SUPFAM" id="SSF53448">
    <property type="entry name" value="Nucleotide-diphospho-sugar transferases"/>
    <property type="match status" value="1"/>
</dbReference>
<evidence type="ECO:0000259" key="1">
    <source>
        <dbReference type="Pfam" id="PF00483"/>
    </source>
</evidence>
<comment type="caution">
    <text evidence="2">The sequence shown here is derived from an EMBL/GenBank/DDBJ whole genome shotgun (WGS) entry which is preliminary data.</text>
</comment>
<dbReference type="InterPro" id="IPR016873">
    <property type="entry name" value="Caps_polysacc_synth_BcbE_prd"/>
</dbReference>
<evidence type="ECO:0000313" key="3">
    <source>
        <dbReference type="Proteomes" id="UP000821656"/>
    </source>
</evidence>
<reference evidence="2" key="1">
    <citation type="submission" date="2020-05" db="EMBL/GenBank/DDBJ databases">
        <title>Genomic insights into acetone-butanol-ethanol (ABE) fermentation by sequencing solventogenic clostridia strains.</title>
        <authorList>
            <person name="Brown S."/>
        </authorList>
    </citation>
    <scope>NUCLEOTIDE SEQUENCE</scope>
    <source>
        <strain evidence="2">DJ126</strain>
    </source>
</reference>
<dbReference type="InterPro" id="IPR029044">
    <property type="entry name" value="Nucleotide-diphossugar_trans"/>
</dbReference>
<dbReference type="RefSeq" id="WP_236887867.1">
    <property type="nucleotide sequence ID" value="NZ_CP016090.1"/>
</dbReference>
<dbReference type="Gene3D" id="3.90.550.10">
    <property type="entry name" value="Spore Coat Polysaccharide Biosynthesis Protein SpsA, Chain A"/>
    <property type="match status" value="1"/>
</dbReference>
<proteinExistence type="predicted"/>
<sequence>MDKRINLIMPMAGKGSRFSSNGFEFPKPLIEINEKPFFYWATQSIRKFVELKNIIFVVLKEHIERFGIDKEIMRYFPEAKIKVIPEVLNGAVLTCIEGIKEINNEHPIIFNDCDHLFISQSFYNYCNKGGLSNVDGALLTFESNESKFSYLVCDRHGHVIRTVEKVVISNDAICGTYCFKNKSIFVDSAQEYLRVCNYNEYFVSGIYNVMAERGKIINKFSVDKHLSFGTPEEYSIALNSNDFEVLL</sequence>
<name>A0A9Q5CTB0_CLOBE</name>
<dbReference type="InterPro" id="IPR005835">
    <property type="entry name" value="NTP_transferase_dom"/>
</dbReference>
<dbReference type="AlphaFoldDB" id="A0A9Q5CTB0"/>
<dbReference type="PIRSF" id="PIRSF028162">
    <property type="entry name" value="BcbE_prd"/>
    <property type="match status" value="1"/>
</dbReference>
<gene>
    <name evidence="2" type="ORF">DFH45_002885</name>
</gene>